<organism evidence="1 2">
    <name type="scientific">Elliptochloris bilobata</name>
    <dbReference type="NCBI Taxonomy" id="381761"/>
    <lineage>
        <taxon>Eukaryota</taxon>
        <taxon>Viridiplantae</taxon>
        <taxon>Chlorophyta</taxon>
        <taxon>core chlorophytes</taxon>
        <taxon>Trebouxiophyceae</taxon>
        <taxon>Trebouxiophyceae incertae sedis</taxon>
        <taxon>Elliptochloris clade</taxon>
        <taxon>Elliptochloris</taxon>
    </lineage>
</organism>
<accession>A0AAW1RVV2</accession>
<evidence type="ECO:0000313" key="1">
    <source>
        <dbReference type="EMBL" id="KAK9837236.1"/>
    </source>
</evidence>
<proteinExistence type="predicted"/>
<dbReference type="Proteomes" id="UP001445335">
    <property type="component" value="Unassembled WGS sequence"/>
</dbReference>
<reference evidence="1 2" key="1">
    <citation type="journal article" date="2024" name="Nat. Commun.">
        <title>Phylogenomics reveals the evolutionary origins of lichenization in chlorophyte algae.</title>
        <authorList>
            <person name="Puginier C."/>
            <person name="Libourel C."/>
            <person name="Otte J."/>
            <person name="Skaloud P."/>
            <person name="Haon M."/>
            <person name="Grisel S."/>
            <person name="Petersen M."/>
            <person name="Berrin J.G."/>
            <person name="Delaux P.M."/>
            <person name="Dal Grande F."/>
            <person name="Keller J."/>
        </authorList>
    </citation>
    <scope>NUCLEOTIDE SEQUENCE [LARGE SCALE GENOMIC DNA]</scope>
    <source>
        <strain evidence="1 2">SAG 245.80</strain>
    </source>
</reference>
<dbReference type="AlphaFoldDB" id="A0AAW1RVV2"/>
<gene>
    <name evidence="1" type="ORF">WJX81_000605</name>
</gene>
<sequence length="188" mass="20258">MAPAPLRAQRQALRRGVFAEGGLGGVGSYLAEAASAIFKPTKSDVPWEGTASPFSGRITHHDEVARLKKVYELVKEARQTVQGCTDPSAANYDPSATSDDGSCTFVFEEAGKEVEISGTLHDYVTSTLRSLWGSNFSSGDGDKNAADFKGTSFGYSGDKVVSQRDIQRLLSYERVVKQALDKAEQEAK</sequence>
<name>A0AAW1RVV2_9CHLO</name>
<evidence type="ECO:0000313" key="2">
    <source>
        <dbReference type="Proteomes" id="UP001445335"/>
    </source>
</evidence>
<dbReference type="EMBL" id="JALJOU010000022">
    <property type="protein sequence ID" value="KAK9837236.1"/>
    <property type="molecule type" value="Genomic_DNA"/>
</dbReference>
<protein>
    <submittedName>
        <fullName evidence="1">Uncharacterized protein</fullName>
    </submittedName>
</protein>
<comment type="caution">
    <text evidence="1">The sequence shown here is derived from an EMBL/GenBank/DDBJ whole genome shotgun (WGS) entry which is preliminary data.</text>
</comment>
<keyword evidence="2" id="KW-1185">Reference proteome</keyword>